<dbReference type="GO" id="GO:0008745">
    <property type="term" value="F:N-acetylmuramoyl-L-alanine amidase activity"/>
    <property type="evidence" value="ECO:0007669"/>
    <property type="project" value="UniProtKB-EC"/>
</dbReference>
<comment type="caution">
    <text evidence="5">The sequence shown here is derived from an EMBL/GenBank/DDBJ whole genome shotgun (WGS) entry which is preliminary data.</text>
</comment>
<feature type="domain" description="MurNAc-LAA" evidence="4">
    <location>
        <begin position="76"/>
        <end position="209"/>
    </location>
</feature>
<dbReference type="Pfam" id="PF01520">
    <property type="entry name" value="Amidase_3"/>
    <property type="match status" value="1"/>
</dbReference>
<reference evidence="6" key="1">
    <citation type="submission" date="2018-02" db="EMBL/GenBank/DDBJ databases">
        <authorList>
            <person name="Clavel T."/>
            <person name="Strowig T."/>
        </authorList>
    </citation>
    <scope>NUCLEOTIDE SEQUENCE [LARGE SCALE GENOMIC DNA]</scope>
    <source>
        <strain evidence="6">DSM 103720</strain>
    </source>
</reference>
<accession>A0A2V1ITS5</accession>
<dbReference type="InterPro" id="IPR002508">
    <property type="entry name" value="MurNAc-LAA_cat"/>
</dbReference>
<dbReference type="EMBL" id="PUEC01000001">
    <property type="protein sequence ID" value="PWB04359.1"/>
    <property type="molecule type" value="Genomic_DNA"/>
</dbReference>
<dbReference type="Proteomes" id="UP000244905">
    <property type="component" value="Unassembled WGS sequence"/>
</dbReference>
<organism evidence="5 6">
    <name type="scientific">Duncaniella muris</name>
    <dbReference type="NCBI Taxonomy" id="2094150"/>
    <lineage>
        <taxon>Bacteria</taxon>
        <taxon>Pseudomonadati</taxon>
        <taxon>Bacteroidota</taxon>
        <taxon>Bacteroidia</taxon>
        <taxon>Bacteroidales</taxon>
        <taxon>Muribaculaceae</taxon>
        <taxon>Duncaniella</taxon>
    </lineage>
</organism>
<evidence type="ECO:0000256" key="3">
    <source>
        <dbReference type="ARBA" id="ARBA00022801"/>
    </source>
</evidence>
<comment type="catalytic activity">
    <reaction evidence="1">
        <text>Hydrolyzes the link between N-acetylmuramoyl residues and L-amino acid residues in certain cell-wall glycopeptides.</text>
        <dbReference type="EC" id="3.5.1.28"/>
    </reaction>
</comment>
<dbReference type="GeneID" id="82524746"/>
<protein>
    <recommendedName>
        <fullName evidence="2">N-acetylmuramoyl-L-alanine amidase</fullName>
        <ecNumber evidence="2">3.5.1.28</ecNumber>
    </recommendedName>
</protein>
<dbReference type="SMART" id="SM00646">
    <property type="entry name" value="Ami_3"/>
    <property type="match status" value="1"/>
</dbReference>
<keyword evidence="6" id="KW-1185">Reference proteome</keyword>
<dbReference type="RefSeq" id="WP_107030915.1">
    <property type="nucleotide sequence ID" value="NZ_CBFFZS010000004.1"/>
</dbReference>
<dbReference type="SUPFAM" id="SSF53187">
    <property type="entry name" value="Zn-dependent exopeptidases"/>
    <property type="match status" value="1"/>
</dbReference>
<evidence type="ECO:0000313" key="5">
    <source>
        <dbReference type="EMBL" id="PWB04359.1"/>
    </source>
</evidence>
<keyword evidence="3" id="KW-0378">Hydrolase</keyword>
<gene>
    <name evidence="5" type="ORF">C5O23_00085</name>
</gene>
<evidence type="ECO:0000256" key="2">
    <source>
        <dbReference type="ARBA" id="ARBA00011901"/>
    </source>
</evidence>
<evidence type="ECO:0000259" key="4">
    <source>
        <dbReference type="SMART" id="SM00646"/>
    </source>
</evidence>
<evidence type="ECO:0000313" key="6">
    <source>
        <dbReference type="Proteomes" id="UP000244905"/>
    </source>
</evidence>
<dbReference type="Gene3D" id="3.40.630.40">
    <property type="entry name" value="Zn-dependent exopeptidases"/>
    <property type="match status" value="1"/>
</dbReference>
<dbReference type="GO" id="GO:0030288">
    <property type="term" value="C:outer membrane-bounded periplasmic space"/>
    <property type="evidence" value="ECO:0007669"/>
    <property type="project" value="TreeGrafter"/>
</dbReference>
<dbReference type="GO" id="GO:0009253">
    <property type="term" value="P:peptidoglycan catabolic process"/>
    <property type="evidence" value="ECO:0007669"/>
    <property type="project" value="InterPro"/>
</dbReference>
<dbReference type="PANTHER" id="PTHR30404">
    <property type="entry name" value="N-ACETYLMURAMOYL-L-ALANINE AMIDASE"/>
    <property type="match status" value="1"/>
</dbReference>
<name>A0A2V1ITS5_9BACT</name>
<dbReference type="CDD" id="cd02696">
    <property type="entry name" value="MurNAc-LAA"/>
    <property type="match status" value="1"/>
</dbReference>
<dbReference type="InterPro" id="IPR050695">
    <property type="entry name" value="N-acetylmuramoyl_amidase_3"/>
</dbReference>
<dbReference type="EC" id="3.5.1.28" evidence="2"/>
<proteinExistence type="predicted"/>
<sequence>MIVLIDNGHGSDTPGKCSPDQKLKEYLKSREIARRLETLLNLRMVDARLLVEEDKDISLPERCRRANAYCDKYGKENVLLVSIHCNAAGADGQWKSAGGWCVYTSPGKTKADDLATEIWNAADERLKNYKERFTILQAQGAYDSKQKPMRADWSDGDPDYEARFYILVHTKCPAVLTESLFQDNKADCDFLLSEEGTKAIVELHANGIINYIKKVKNT</sequence>
<dbReference type="PANTHER" id="PTHR30404:SF0">
    <property type="entry name" value="N-ACETYLMURAMOYL-L-ALANINE AMIDASE AMIC"/>
    <property type="match status" value="1"/>
</dbReference>
<dbReference type="AlphaFoldDB" id="A0A2V1ITS5"/>
<evidence type="ECO:0000256" key="1">
    <source>
        <dbReference type="ARBA" id="ARBA00001561"/>
    </source>
</evidence>